<dbReference type="EMBL" id="JAHDVG010000469">
    <property type="protein sequence ID" value="KAH1180862.1"/>
    <property type="molecule type" value="Genomic_DNA"/>
</dbReference>
<evidence type="ECO:0000313" key="1">
    <source>
        <dbReference type="EMBL" id="KAH1180862.1"/>
    </source>
</evidence>
<accession>A0A9D3XJ17</accession>
<protein>
    <submittedName>
        <fullName evidence="1">Uncharacterized protein</fullName>
    </submittedName>
</protein>
<organism evidence="1 2">
    <name type="scientific">Mauremys mutica</name>
    <name type="common">yellowpond turtle</name>
    <dbReference type="NCBI Taxonomy" id="74926"/>
    <lineage>
        <taxon>Eukaryota</taxon>
        <taxon>Metazoa</taxon>
        <taxon>Chordata</taxon>
        <taxon>Craniata</taxon>
        <taxon>Vertebrata</taxon>
        <taxon>Euteleostomi</taxon>
        <taxon>Archelosauria</taxon>
        <taxon>Testudinata</taxon>
        <taxon>Testudines</taxon>
        <taxon>Cryptodira</taxon>
        <taxon>Durocryptodira</taxon>
        <taxon>Testudinoidea</taxon>
        <taxon>Geoemydidae</taxon>
        <taxon>Geoemydinae</taxon>
        <taxon>Mauremys</taxon>
    </lineage>
</organism>
<keyword evidence="2" id="KW-1185">Reference proteome</keyword>
<gene>
    <name evidence="1" type="ORF">KIL84_001796</name>
</gene>
<evidence type="ECO:0000313" key="2">
    <source>
        <dbReference type="Proteomes" id="UP000827986"/>
    </source>
</evidence>
<comment type="caution">
    <text evidence="1">The sequence shown here is derived from an EMBL/GenBank/DDBJ whole genome shotgun (WGS) entry which is preliminary data.</text>
</comment>
<dbReference type="AlphaFoldDB" id="A0A9D3XJ17"/>
<name>A0A9D3XJ17_9SAUR</name>
<dbReference type="Proteomes" id="UP000827986">
    <property type="component" value="Unassembled WGS sequence"/>
</dbReference>
<sequence>MQIRFNEPELRKAPLTTHDCDQQREQNPQSCSHIRRSVLQLCLTRVVENLEWGARPLWQSVTDVVQFDREVFVIDVRTVPMRQRPVKVRTMAQPCFPVCRPLTKVVQPSPGLFMVLLSLV</sequence>
<proteinExistence type="predicted"/>
<reference evidence="1" key="1">
    <citation type="submission" date="2021-09" db="EMBL/GenBank/DDBJ databases">
        <title>The genome of Mauremys mutica provides insights into the evolution of semi-aquatic lifestyle.</title>
        <authorList>
            <person name="Gong S."/>
            <person name="Gao Y."/>
        </authorList>
    </citation>
    <scope>NUCLEOTIDE SEQUENCE</scope>
    <source>
        <strain evidence="1">MM-2020</strain>
        <tissue evidence="1">Muscle</tissue>
    </source>
</reference>